<comment type="caution">
    <text evidence="2">The sequence shown here is derived from an EMBL/GenBank/DDBJ whole genome shotgun (WGS) entry which is preliminary data.</text>
</comment>
<feature type="domain" description="Serine aminopeptidase S33" evidence="1">
    <location>
        <begin position="67"/>
        <end position="295"/>
    </location>
</feature>
<keyword evidence="3" id="KW-1185">Reference proteome</keyword>
<keyword evidence="2" id="KW-0378">Hydrolase</keyword>
<dbReference type="Proteomes" id="UP000308230">
    <property type="component" value="Unassembled WGS sequence"/>
</dbReference>
<name>A0A5R9F7X6_9BACL</name>
<proteinExistence type="predicted"/>
<dbReference type="SUPFAM" id="SSF53474">
    <property type="entry name" value="alpha/beta-Hydrolases"/>
    <property type="match status" value="1"/>
</dbReference>
<dbReference type="InterPro" id="IPR051044">
    <property type="entry name" value="MAG_DAG_Lipase"/>
</dbReference>
<dbReference type="PRINTS" id="PR00111">
    <property type="entry name" value="ABHYDROLASE"/>
</dbReference>
<dbReference type="RefSeq" id="WP_138127140.1">
    <property type="nucleotide sequence ID" value="NZ_SWLG01000008.1"/>
</dbReference>
<dbReference type="InterPro" id="IPR029058">
    <property type="entry name" value="AB_hydrolase_fold"/>
</dbReference>
<protein>
    <submittedName>
        <fullName evidence="2">Alpha/beta hydrolase</fullName>
    </submittedName>
</protein>
<evidence type="ECO:0000313" key="3">
    <source>
        <dbReference type="Proteomes" id="UP000308230"/>
    </source>
</evidence>
<dbReference type="InterPro" id="IPR000073">
    <property type="entry name" value="AB_hydrolase_1"/>
</dbReference>
<dbReference type="InterPro" id="IPR022742">
    <property type="entry name" value="Hydrolase_4"/>
</dbReference>
<accession>A0A5R9F7X6</accession>
<dbReference type="PANTHER" id="PTHR11614">
    <property type="entry name" value="PHOSPHOLIPASE-RELATED"/>
    <property type="match status" value="1"/>
</dbReference>
<dbReference type="GO" id="GO:0016787">
    <property type="term" value="F:hydrolase activity"/>
    <property type="evidence" value="ECO:0007669"/>
    <property type="project" value="UniProtKB-KW"/>
</dbReference>
<dbReference type="Gene3D" id="3.40.50.1820">
    <property type="entry name" value="alpha/beta hydrolase"/>
    <property type="match status" value="1"/>
</dbReference>
<dbReference type="OrthoDB" id="5614837at2"/>
<reference evidence="2 3" key="1">
    <citation type="submission" date="2019-04" db="EMBL/GenBank/DDBJ databases">
        <title>Bacillus caeni sp. nov., a bacterium isolated from mangrove sediment.</title>
        <authorList>
            <person name="Huang H."/>
            <person name="Mo K."/>
            <person name="Hu Y."/>
        </authorList>
    </citation>
    <scope>NUCLEOTIDE SEQUENCE [LARGE SCALE GENOMIC DNA]</scope>
    <source>
        <strain evidence="2 3">HB172195</strain>
    </source>
</reference>
<gene>
    <name evidence="2" type="ORF">FCL54_13385</name>
</gene>
<dbReference type="EMBL" id="SWLG01000008">
    <property type="protein sequence ID" value="TLS36943.1"/>
    <property type="molecule type" value="Genomic_DNA"/>
</dbReference>
<dbReference type="Pfam" id="PF12146">
    <property type="entry name" value="Hydrolase_4"/>
    <property type="match status" value="1"/>
</dbReference>
<evidence type="ECO:0000259" key="1">
    <source>
        <dbReference type="Pfam" id="PF12146"/>
    </source>
</evidence>
<sequence>MGNIEKVVDRLSCWEEPISFQTPVEKTADIEAYLDFYGFDLKDIDLHFGKVDINETKIMAQIYVPRKSKGNIFLLHGYLDHVGTLKNVIKNLTKNHYTVISYDLQGHGLSGGDSASVADFSDYVKTLEKLISIAKNEMAEPFYIIGHSTGGAIAINYVLKNHDHHFKKVLLIAPLVRSNHWNLTKLGFHLMEPIPFLDDIRRKFRENSSDTAYISFMKNDPLQPAAIPLQWIDALMNWNKEIQTYSPTNTSACVIQGDKDKTVDWKHNLAFINEKFTQLEEHHIKNGRHALLNEKKEIRENVYARILRFLESN</sequence>
<organism evidence="2 3">
    <name type="scientific">Exobacillus caeni</name>
    <dbReference type="NCBI Taxonomy" id="2574798"/>
    <lineage>
        <taxon>Bacteria</taxon>
        <taxon>Bacillati</taxon>
        <taxon>Bacillota</taxon>
        <taxon>Bacilli</taxon>
        <taxon>Bacillales</taxon>
        <taxon>Guptibacillaceae</taxon>
        <taxon>Exobacillus</taxon>
    </lineage>
</organism>
<evidence type="ECO:0000313" key="2">
    <source>
        <dbReference type="EMBL" id="TLS36943.1"/>
    </source>
</evidence>
<dbReference type="AlphaFoldDB" id="A0A5R9F7X6"/>